<comment type="caution">
    <text evidence="1">The sequence shown here is derived from an EMBL/GenBank/DDBJ whole genome shotgun (WGS) entry which is preliminary data.</text>
</comment>
<feature type="non-terminal residue" evidence="1">
    <location>
        <position position="955"/>
    </location>
</feature>
<dbReference type="EMBL" id="PQAP01000164">
    <property type="protein sequence ID" value="PWB69757.1"/>
    <property type="molecule type" value="Genomic_DNA"/>
</dbReference>
<reference evidence="1 2" key="1">
    <citation type="journal article" date="2018" name="ISME J.">
        <title>A methanotrophic archaeon couples anaerobic oxidation of methane to Fe(III) reduction.</title>
        <authorList>
            <person name="Cai C."/>
            <person name="Leu A.O."/>
            <person name="Xie G.J."/>
            <person name="Guo J."/>
            <person name="Feng Y."/>
            <person name="Zhao J.X."/>
            <person name="Tyson G.W."/>
            <person name="Yuan Z."/>
            <person name="Hu S."/>
        </authorList>
    </citation>
    <scope>NUCLEOTIDE SEQUENCE [LARGE SCALE GENOMIC DNA]</scope>
    <source>
        <strain evidence="1">FeB_12</strain>
    </source>
</reference>
<dbReference type="AlphaFoldDB" id="A0A855X035"/>
<organism evidence="1 2">
    <name type="scientific">candidate division GN15 bacterium</name>
    <dbReference type="NCBI Taxonomy" id="2072418"/>
    <lineage>
        <taxon>Bacteria</taxon>
        <taxon>candidate division GN15</taxon>
    </lineage>
</organism>
<protein>
    <submittedName>
        <fullName evidence="1">Uncharacterized protein</fullName>
    </submittedName>
</protein>
<evidence type="ECO:0000313" key="2">
    <source>
        <dbReference type="Proteomes" id="UP000250918"/>
    </source>
</evidence>
<sequence length="955" mass="103910">MTKRAIYGLVLLIALFGVLAVSASARLITADTRIDQANQAKKVPVHDGMSASALAPNVTRYVPVGTTAANPNIVNSRGALIGQTWRDWQENSTIGRLVATNPPSVGVPGVHFVWINASLPDDYGVAPKSKNQMAYSYFDPQTGTYPIPGGLTIQDASSGSTERGDYPKVIAHPVTGAAIVAGFDWENRTLGVNDWRYHVYFDLIPGTGAFGTIADGSAMTSAAMDSGGVRSRWPRFAMSVTPTDTVLYLAGVGNVNYEIKVYRKRGTHQQLEDTSWHLVFTDTTFFPTTDVACDPLSARVAVAWTKGSINGALYDVYYADSPTGLPGTWTIHNVTHYSGPGYSAWLEVCTMFDSQGKMHLIWPAGKSDDGNGFTDRARIFHWSEWNTTRSYVVYTAEWDANESPCGGLQSNVFNVGKVTMGECDNRLYAVFTSFNDPVTGHLDDCQKDNVRANGENWVCVSKTLDGISWDAPRNLSNSYTPGCDTGECADDEYNSLALQGMDDNDFPGVENWTNAYTYDLGTGYTGTKFTQVFYHTDRTPGGAYIPQGPTSLNDQRWIRLACVTPVTAARLDVSPSYVGFPEFAKPNSSKTDTLQLTNVGNTLLTFTGCTSYEDSSKGPGAPATGWLSFSGLPATLNEAETKPMYVTFNCSAISQIGTVLFGHLRFAFTTPASTADFPIRLTVTDTIVYTMWDTVITSCTKLAVGSNGNMGQNAKFRVNMDYFGPQDCDTGPNGRGDSRIYIYDASPVIIRHQTPTFHRVSWSIYSDGFQSANGFKPMTGPGYAPHGHFSTTSYDGFNSGTFITIDSTVKVEKTWWAPKHADSCNFIIQRMRVFPFNIASSVTGLIIGEQFDIDVPTDSGSANNVAGTDATRRMAWLRGFNSLDTVTDCMDNSKRYAGVALLNWFMKNKACFDSVFAVKAVANAPLQAGGYIPDSFVTQMHVAGYAAEPTIVDQA</sequence>
<dbReference type="Proteomes" id="UP000250918">
    <property type="component" value="Unassembled WGS sequence"/>
</dbReference>
<evidence type="ECO:0000313" key="1">
    <source>
        <dbReference type="EMBL" id="PWB69757.1"/>
    </source>
</evidence>
<name>A0A855X035_9BACT</name>
<proteinExistence type="predicted"/>
<gene>
    <name evidence="1" type="ORF">C3F09_10065</name>
</gene>
<accession>A0A855X035</accession>